<dbReference type="AlphaFoldDB" id="A0A2V3IQ99"/>
<reference evidence="2 3" key="1">
    <citation type="journal article" date="2018" name="Mol. Biol. Evol.">
        <title>Analysis of the draft genome of the red seaweed Gracilariopsis chorda provides insights into genome size evolution in Rhodophyta.</title>
        <authorList>
            <person name="Lee J."/>
            <person name="Yang E.C."/>
            <person name="Graf L."/>
            <person name="Yang J.H."/>
            <person name="Qiu H."/>
            <person name="Zel Zion U."/>
            <person name="Chan C.X."/>
            <person name="Stephens T.G."/>
            <person name="Weber A.P.M."/>
            <person name="Boo G.H."/>
            <person name="Boo S.M."/>
            <person name="Kim K.M."/>
            <person name="Shin Y."/>
            <person name="Jung M."/>
            <person name="Lee S.J."/>
            <person name="Yim H.S."/>
            <person name="Lee J.H."/>
            <person name="Bhattacharya D."/>
            <person name="Yoon H.S."/>
        </authorList>
    </citation>
    <scope>NUCLEOTIDE SEQUENCE [LARGE SCALE GENOMIC DNA]</scope>
    <source>
        <strain evidence="2 3">SKKU-2015</strain>
        <tissue evidence="2">Whole body</tissue>
    </source>
</reference>
<dbReference type="Proteomes" id="UP000247409">
    <property type="component" value="Unassembled WGS sequence"/>
</dbReference>
<dbReference type="SUPFAM" id="SSF53335">
    <property type="entry name" value="S-adenosyl-L-methionine-dependent methyltransferases"/>
    <property type="match status" value="1"/>
</dbReference>
<dbReference type="PANTHER" id="PTHR32026:SF10">
    <property type="entry name" value="METHYLTRANSFERASE-LIKE PROTEIN 24-RELATED"/>
    <property type="match status" value="1"/>
</dbReference>
<accession>A0A2V3IQ99</accession>
<feature type="domain" description="Methyltransferase FkbM" evidence="1">
    <location>
        <begin position="52"/>
        <end position="188"/>
    </location>
</feature>
<protein>
    <recommendedName>
        <fullName evidence="1">Methyltransferase FkbM domain-containing protein</fullName>
    </recommendedName>
</protein>
<name>A0A2V3IQ99_9FLOR</name>
<keyword evidence="3" id="KW-1185">Reference proteome</keyword>
<comment type="caution">
    <text evidence="2">The sequence shown here is derived from an EMBL/GenBank/DDBJ whole genome shotgun (WGS) entry which is preliminary data.</text>
</comment>
<dbReference type="EMBL" id="NBIV01000097">
    <property type="protein sequence ID" value="PXF44249.1"/>
    <property type="molecule type" value="Genomic_DNA"/>
</dbReference>
<dbReference type="NCBIfam" id="TIGR01444">
    <property type="entry name" value="fkbM_fam"/>
    <property type="match status" value="1"/>
</dbReference>
<evidence type="ECO:0000259" key="1">
    <source>
        <dbReference type="Pfam" id="PF05050"/>
    </source>
</evidence>
<evidence type="ECO:0000313" key="3">
    <source>
        <dbReference type="Proteomes" id="UP000247409"/>
    </source>
</evidence>
<dbReference type="OrthoDB" id="2555at2759"/>
<organism evidence="2 3">
    <name type="scientific">Gracilariopsis chorda</name>
    <dbReference type="NCBI Taxonomy" id="448386"/>
    <lineage>
        <taxon>Eukaryota</taxon>
        <taxon>Rhodophyta</taxon>
        <taxon>Florideophyceae</taxon>
        <taxon>Rhodymeniophycidae</taxon>
        <taxon>Gracilariales</taxon>
        <taxon>Gracilariaceae</taxon>
        <taxon>Gracilariopsis</taxon>
    </lineage>
</organism>
<dbReference type="Pfam" id="PF05050">
    <property type="entry name" value="Methyltransf_21"/>
    <property type="match status" value="1"/>
</dbReference>
<dbReference type="PANTHER" id="PTHR32026">
    <property type="entry name" value="METHYLTRANSFERASE-LIKE PROTEIN 24"/>
    <property type="match status" value="1"/>
</dbReference>
<dbReference type="Gene3D" id="3.40.50.150">
    <property type="entry name" value="Vaccinia Virus protein VP39"/>
    <property type="match status" value="1"/>
</dbReference>
<sequence length="222" mass="25246">MITRGDAYGGWTMCTPLHSLSDQLVYTIGVGRNIKWDEAIMKEFHTIHHGWDPTPTAQDFFSKRSIPSQFYFHNVGLAAHDGSINLKLPEGNADSYTVMHQKGEAQEGTEGVYPVLTLQSMMRHNHHDHLAILKIDVEGAEFDVVKAWHEKRANVAADQVLIEFHGRYFDSGSNMVRQAVKQMDELGFMLVHRTKLEYTFAKKKLIRMFRRSNKGTNVGASI</sequence>
<dbReference type="InterPro" id="IPR026913">
    <property type="entry name" value="METTL24"/>
</dbReference>
<gene>
    <name evidence="2" type="ORF">BWQ96_06030</name>
</gene>
<proteinExistence type="predicted"/>
<dbReference type="InterPro" id="IPR006342">
    <property type="entry name" value="FkbM_mtfrase"/>
</dbReference>
<evidence type="ECO:0000313" key="2">
    <source>
        <dbReference type="EMBL" id="PXF44249.1"/>
    </source>
</evidence>
<dbReference type="InterPro" id="IPR029063">
    <property type="entry name" value="SAM-dependent_MTases_sf"/>
</dbReference>